<dbReference type="EMBL" id="CM001743">
    <property type="protein sequence ID" value="KJB22888.1"/>
    <property type="molecule type" value="Genomic_DNA"/>
</dbReference>
<accession>A0A0D2P862</accession>
<proteinExistence type="predicted"/>
<protein>
    <submittedName>
        <fullName evidence="1">Uncharacterized protein</fullName>
    </submittedName>
</protein>
<evidence type="ECO:0000313" key="1">
    <source>
        <dbReference type="EMBL" id="KJB22888.1"/>
    </source>
</evidence>
<dbReference type="Proteomes" id="UP000032304">
    <property type="component" value="Chromosome 4"/>
</dbReference>
<sequence>MSSSISLLVYLPYLEVLLFNLRCVSDQLKQAHLLVSHMLIGHIMRFYFYFLNLSDLLYGCQLYLLLVPSQASTTCTSTCVHAHIFEQSMGLKFVRMCFFSDK</sequence>
<dbReference type="Gramene" id="KJB22888">
    <property type="protein sequence ID" value="KJB22888"/>
    <property type="gene ID" value="B456_004G071900"/>
</dbReference>
<evidence type="ECO:0000313" key="2">
    <source>
        <dbReference type="Proteomes" id="UP000032304"/>
    </source>
</evidence>
<organism evidence="1 2">
    <name type="scientific">Gossypium raimondii</name>
    <name type="common">Peruvian cotton</name>
    <name type="synonym">Gossypium klotzschianum subsp. raimondii</name>
    <dbReference type="NCBI Taxonomy" id="29730"/>
    <lineage>
        <taxon>Eukaryota</taxon>
        <taxon>Viridiplantae</taxon>
        <taxon>Streptophyta</taxon>
        <taxon>Embryophyta</taxon>
        <taxon>Tracheophyta</taxon>
        <taxon>Spermatophyta</taxon>
        <taxon>Magnoliopsida</taxon>
        <taxon>eudicotyledons</taxon>
        <taxon>Gunneridae</taxon>
        <taxon>Pentapetalae</taxon>
        <taxon>rosids</taxon>
        <taxon>malvids</taxon>
        <taxon>Malvales</taxon>
        <taxon>Malvaceae</taxon>
        <taxon>Malvoideae</taxon>
        <taxon>Gossypium</taxon>
    </lineage>
</organism>
<keyword evidence="2" id="KW-1185">Reference proteome</keyword>
<gene>
    <name evidence="1" type="ORF">B456_004G071900</name>
</gene>
<name>A0A0D2P862_GOSRA</name>
<reference evidence="1 2" key="1">
    <citation type="journal article" date="2012" name="Nature">
        <title>Repeated polyploidization of Gossypium genomes and the evolution of spinnable cotton fibres.</title>
        <authorList>
            <person name="Paterson A.H."/>
            <person name="Wendel J.F."/>
            <person name="Gundlach H."/>
            <person name="Guo H."/>
            <person name="Jenkins J."/>
            <person name="Jin D."/>
            <person name="Llewellyn D."/>
            <person name="Showmaker K.C."/>
            <person name="Shu S."/>
            <person name="Udall J."/>
            <person name="Yoo M.J."/>
            <person name="Byers R."/>
            <person name="Chen W."/>
            <person name="Doron-Faigenboim A."/>
            <person name="Duke M.V."/>
            <person name="Gong L."/>
            <person name="Grimwood J."/>
            <person name="Grover C."/>
            <person name="Grupp K."/>
            <person name="Hu G."/>
            <person name="Lee T.H."/>
            <person name="Li J."/>
            <person name="Lin L."/>
            <person name="Liu T."/>
            <person name="Marler B.S."/>
            <person name="Page J.T."/>
            <person name="Roberts A.W."/>
            <person name="Romanel E."/>
            <person name="Sanders W.S."/>
            <person name="Szadkowski E."/>
            <person name="Tan X."/>
            <person name="Tang H."/>
            <person name="Xu C."/>
            <person name="Wang J."/>
            <person name="Wang Z."/>
            <person name="Zhang D."/>
            <person name="Zhang L."/>
            <person name="Ashrafi H."/>
            <person name="Bedon F."/>
            <person name="Bowers J.E."/>
            <person name="Brubaker C.L."/>
            <person name="Chee P.W."/>
            <person name="Das S."/>
            <person name="Gingle A.R."/>
            <person name="Haigler C.H."/>
            <person name="Harker D."/>
            <person name="Hoffmann L.V."/>
            <person name="Hovav R."/>
            <person name="Jones D.C."/>
            <person name="Lemke C."/>
            <person name="Mansoor S."/>
            <person name="ur Rahman M."/>
            <person name="Rainville L.N."/>
            <person name="Rambani A."/>
            <person name="Reddy U.K."/>
            <person name="Rong J.K."/>
            <person name="Saranga Y."/>
            <person name="Scheffler B.E."/>
            <person name="Scheffler J.A."/>
            <person name="Stelly D.M."/>
            <person name="Triplett B.A."/>
            <person name="Van Deynze A."/>
            <person name="Vaslin M.F."/>
            <person name="Waghmare V.N."/>
            <person name="Walford S.A."/>
            <person name="Wright R.J."/>
            <person name="Zaki E.A."/>
            <person name="Zhang T."/>
            <person name="Dennis E.S."/>
            <person name="Mayer K.F."/>
            <person name="Peterson D.G."/>
            <person name="Rokhsar D.S."/>
            <person name="Wang X."/>
            <person name="Schmutz J."/>
        </authorList>
    </citation>
    <scope>NUCLEOTIDE SEQUENCE [LARGE SCALE GENOMIC DNA]</scope>
</reference>
<dbReference type="AlphaFoldDB" id="A0A0D2P862"/>